<organism evidence="4 5">
    <name type="scientific">Loa loa</name>
    <name type="common">Eye worm</name>
    <name type="synonym">Filaria loa</name>
    <dbReference type="NCBI Taxonomy" id="7209"/>
    <lineage>
        <taxon>Eukaryota</taxon>
        <taxon>Metazoa</taxon>
        <taxon>Ecdysozoa</taxon>
        <taxon>Nematoda</taxon>
        <taxon>Chromadorea</taxon>
        <taxon>Rhabditida</taxon>
        <taxon>Spirurina</taxon>
        <taxon>Spiruromorpha</taxon>
        <taxon>Filarioidea</taxon>
        <taxon>Onchocercidae</taxon>
        <taxon>Loa</taxon>
    </lineage>
</organism>
<reference evidence="5" key="2">
    <citation type="submission" date="2016-11" db="UniProtKB">
        <authorList>
            <consortium name="WormBaseParasite"/>
        </authorList>
    </citation>
    <scope>IDENTIFICATION</scope>
</reference>
<dbReference type="eggNOG" id="ENOG502SA57">
    <property type="taxonomic scope" value="Eukaryota"/>
</dbReference>
<name>A0A1I7VD78_LOALO</name>
<dbReference type="SUPFAM" id="SSF55550">
    <property type="entry name" value="SH2 domain"/>
    <property type="match status" value="1"/>
</dbReference>
<protein>
    <submittedName>
        <fullName evidence="5">SH2 domain-containing protein</fullName>
    </submittedName>
</protein>
<dbReference type="InterPro" id="IPR036860">
    <property type="entry name" value="SH2_dom_sf"/>
</dbReference>
<accession>A0A1I7VD78</accession>
<evidence type="ECO:0000256" key="1">
    <source>
        <dbReference type="ARBA" id="ARBA00022999"/>
    </source>
</evidence>
<feature type="domain" description="SH2" evidence="3">
    <location>
        <begin position="124"/>
        <end position="215"/>
    </location>
</feature>
<evidence type="ECO:0000313" key="4">
    <source>
        <dbReference type="Proteomes" id="UP000095285"/>
    </source>
</evidence>
<keyword evidence="1 2" id="KW-0727">SH2 domain</keyword>
<dbReference type="GO" id="GO:0001784">
    <property type="term" value="F:phosphotyrosine residue binding"/>
    <property type="evidence" value="ECO:0007669"/>
    <property type="project" value="TreeGrafter"/>
</dbReference>
<evidence type="ECO:0000259" key="3">
    <source>
        <dbReference type="PROSITE" id="PS50001"/>
    </source>
</evidence>
<evidence type="ECO:0000256" key="2">
    <source>
        <dbReference type="PROSITE-ProRule" id="PRU00191"/>
    </source>
</evidence>
<dbReference type="PROSITE" id="PS50001">
    <property type="entry name" value="SH2"/>
    <property type="match status" value="1"/>
</dbReference>
<reference evidence="4" key="1">
    <citation type="submission" date="2012-04" db="EMBL/GenBank/DDBJ databases">
        <title>The Genome Sequence of Loa loa.</title>
        <authorList>
            <consortium name="The Broad Institute Genome Sequencing Platform"/>
            <consortium name="Broad Institute Genome Sequencing Center for Infectious Disease"/>
            <person name="Nutman T.B."/>
            <person name="Fink D.L."/>
            <person name="Russ C."/>
            <person name="Young S."/>
            <person name="Zeng Q."/>
            <person name="Gargeya S."/>
            <person name="Alvarado L."/>
            <person name="Berlin A."/>
            <person name="Chapman S.B."/>
            <person name="Chen Z."/>
            <person name="Freedman E."/>
            <person name="Gellesch M."/>
            <person name="Goldberg J."/>
            <person name="Griggs A."/>
            <person name="Gujja S."/>
            <person name="Heilman E.R."/>
            <person name="Heiman D."/>
            <person name="Howarth C."/>
            <person name="Mehta T."/>
            <person name="Neiman D."/>
            <person name="Pearson M."/>
            <person name="Roberts A."/>
            <person name="Saif S."/>
            <person name="Shea T."/>
            <person name="Shenoy N."/>
            <person name="Sisk P."/>
            <person name="Stolte C."/>
            <person name="Sykes S."/>
            <person name="White J."/>
            <person name="Yandava C."/>
            <person name="Haas B."/>
            <person name="Henn M.R."/>
            <person name="Nusbaum C."/>
            <person name="Birren B."/>
        </authorList>
    </citation>
    <scope>NUCLEOTIDE SEQUENCE [LARGE SCALE GENOMIC DNA]</scope>
</reference>
<sequence>MEEAHYDTPWEFLHRTASFPPRERPHSDSSELLLGKRLERCLRIRCCEIAEQQTSSSSCHSPTVKHNHAVIRQRATPTQLLECDPRRASSTELERGRFKFGISRLRERTSGRDSRRSRYREEEIIHKGIDRVDAERQLGDQDIGAFLIRVRDNGTLALSLRANKGVLHIKLELRENRWVLGEGPTFGSIASIISFYRCHELPIRGADRMLLSKPDAVLDPGAIVIIVVVAFAQQTGRNEVPKNLDTKNTK</sequence>
<keyword evidence="4" id="KW-1185">Reference proteome</keyword>
<dbReference type="PANTHER" id="PTHR15127:SF32">
    <property type="entry name" value="HEAVYWEIGHT, ISOFORM A"/>
    <property type="match status" value="1"/>
</dbReference>
<dbReference type="Pfam" id="PF00017">
    <property type="entry name" value="SH2"/>
    <property type="match status" value="1"/>
</dbReference>
<dbReference type="InterPro" id="IPR000980">
    <property type="entry name" value="SH2"/>
</dbReference>
<proteinExistence type="predicted"/>
<dbReference type="PANTHER" id="PTHR15127">
    <property type="entry name" value="HEAVYWEIGHT, ISOFORM A"/>
    <property type="match status" value="1"/>
</dbReference>
<dbReference type="WBParaSite" id="EN70_1253">
    <property type="protein sequence ID" value="EN70_1253"/>
    <property type="gene ID" value="EN70_1253"/>
</dbReference>
<dbReference type="Proteomes" id="UP000095285">
    <property type="component" value="Unassembled WGS sequence"/>
</dbReference>
<dbReference type="Gene3D" id="3.30.505.10">
    <property type="entry name" value="SH2 domain"/>
    <property type="match status" value="1"/>
</dbReference>
<dbReference type="AlphaFoldDB" id="A0A1I7VD78"/>
<evidence type="ECO:0000313" key="5">
    <source>
        <dbReference type="WBParaSite" id="EN70_1253"/>
    </source>
</evidence>
<dbReference type="InterPro" id="IPR051846">
    <property type="entry name" value="SH2_domain_adapters"/>
</dbReference>
<dbReference type="SMART" id="SM00252">
    <property type="entry name" value="SH2"/>
    <property type="match status" value="1"/>
</dbReference>